<dbReference type="RefSeq" id="XP_001311555.1">
    <property type="nucleotide sequence ID" value="XM_001311554.1"/>
</dbReference>
<keyword evidence="3" id="KW-0106">Calcium</keyword>
<dbReference type="PANTHER" id="PTHR18763:SF0">
    <property type="entry name" value="WD REPEAT-CONTAINING PROTEIN 18"/>
    <property type="match status" value="1"/>
</dbReference>
<gene>
    <name evidence="6" type="ORF">TVAG_339420</name>
</gene>
<dbReference type="PANTHER" id="PTHR18763">
    <property type="entry name" value="WD-REPEAT PROTEIN 18"/>
    <property type="match status" value="1"/>
</dbReference>
<dbReference type="InterPro" id="IPR018247">
    <property type="entry name" value="EF_Hand_1_Ca_BS"/>
</dbReference>
<dbReference type="InterPro" id="IPR045227">
    <property type="entry name" value="WDR18/Ipi3/RID3"/>
</dbReference>
<evidence type="ECO:0000259" key="5">
    <source>
        <dbReference type="PROSITE" id="PS50222"/>
    </source>
</evidence>
<evidence type="ECO:0000256" key="3">
    <source>
        <dbReference type="ARBA" id="ARBA00022837"/>
    </source>
</evidence>
<evidence type="ECO:0000313" key="6">
    <source>
        <dbReference type="EMBL" id="EAX98625.1"/>
    </source>
</evidence>
<keyword evidence="7" id="KW-1185">Reference proteome</keyword>
<dbReference type="SUPFAM" id="SSF47473">
    <property type="entry name" value="EF-hand"/>
    <property type="match status" value="1"/>
</dbReference>
<dbReference type="GO" id="GO:0005656">
    <property type="term" value="C:nuclear pre-replicative complex"/>
    <property type="evidence" value="ECO:0000318"/>
    <property type="project" value="GO_Central"/>
</dbReference>
<dbReference type="InterPro" id="IPR002048">
    <property type="entry name" value="EF_hand_dom"/>
</dbReference>
<feature type="domain" description="EF-hand" evidence="5">
    <location>
        <begin position="56"/>
        <end position="91"/>
    </location>
</feature>
<dbReference type="GO" id="GO:0006364">
    <property type="term" value="P:rRNA processing"/>
    <property type="evidence" value="ECO:0000318"/>
    <property type="project" value="GO_Central"/>
</dbReference>
<protein>
    <submittedName>
        <fullName evidence="6">EF hand family protein</fullName>
    </submittedName>
</protein>
<organism evidence="6 7">
    <name type="scientific">Trichomonas vaginalis (strain ATCC PRA-98 / G3)</name>
    <dbReference type="NCBI Taxonomy" id="412133"/>
    <lineage>
        <taxon>Eukaryota</taxon>
        <taxon>Metamonada</taxon>
        <taxon>Parabasalia</taxon>
        <taxon>Trichomonadida</taxon>
        <taxon>Trichomonadidae</taxon>
        <taxon>Trichomonas</taxon>
    </lineage>
</organism>
<dbReference type="InterPro" id="IPR001680">
    <property type="entry name" value="WD40_rpt"/>
</dbReference>
<sequence>MIEGGISGRREVPGRRWIDQIRFAFMEASGGNEKLEMTYDEWMSSRFRYLIEERETTEGEMNMYYNQMDENGDGRITWDELILFLTKRQKSIPGNTTKHLKIDYEQPVDPSPILDQYINPPKQTIFIQENNELVTLSDSQIVFWDIHQCNIIHKQEGDRFVGICFLFGLNVLAVVKTTPEIVFIDTKEHKIIANNITSSENFLQNKPTFVCNNKNDIIVIGYDTGEIDILEIEKSKQSTFSSKLIQKFNHHTDKVTKIMYIEEEKCYMSSSLDTTLAMFNENGMISKITVNMGIVNFVYDPVSTNVFFSTPDHYFGYWRCRTSIFKIKDLEITEIVNLFIVRLSKRKSLLIATNTEHFFMTWKLPEFVSIGNWIYGDQHKDSLPTSGIILGNNVYLSGSFVSIWRIYLFVTSDKIFQDPMAGFDYSGYHDPKFVLTCNSKAEMIFWNYRNGTIEHRQNITYGSEVLHMCVDEHHTRFGLAMADGRFITVNSLTGHHYSTCSLGFSGFPSILPTMAIIKGEPKLLVVENNQLLLYDDCQNGKYNYIRNFMKQKVAFTHLCVLKHSKVVSVHEDNTILLWEFSDGIPKMTFSVPVKITCISDLPNNETNFLVGCENGYIYVMDLEVEKPVSSFNVFHMTVPNKITCISTFEGEIAVSNDRGYIKTFALNNGFEEISVFRAHSETVDRVVFVLENKVLTSSNGHVSMFSLCPPKYIGELGENNEWDSDGQSSWKNVDFIAQFDESEFEVGYCNFIKSEELCVREPITPRNTVDHAPRFVEEVPPLNINSVLTMMNEINDEENSDSLSSSPKIPKSISASARPRIVKPVVPKHPNGLPLFHSDGNQTIKIVKTARQYKAIQLPDRRFKTGRSYMNIRFNV</sequence>
<dbReference type="InterPro" id="IPR036322">
    <property type="entry name" value="WD40_repeat_dom_sf"/>
</dbReference>
<keyword evidence="1" id="KW-0853">WD repeat</keyword>
<dbReference type="GO" id="GO:0120330">
    <property type="term" value="C:rixosome complex"/>
    <property type="evidence" value="ECO:0000318"/>
    <property type="project" value="GO_Central"/>
</dbReference>
<dbReference type="InterPro" id="IPR015943">
    <property type="entry name" value="WD40/YVTN_repeat-like_dom_sf"/>
</dbReference>
<accession>A2F8Z8</accession>
<keyword evidence="2" id="KW-0677">Repeat</keyword>
<dbReference type="VEuPathDB" id="TrichDB:TVAG_339420"/>
<evidence type="ECO:0000256" key="4">
    <source>
        <dbReference type="SAM" id="MobiDB-lite"/>
    </source>
</evidence>
<dbReference type="PROSITE" id="PS00018">
    <property type="entry name" value="EF_HAND_1"/>
    <property type="match status" value="1"/>
</dbReference>
<dbReference type="Proteomes" id="UP000001542">
    <property type="component" value="Unassembled WGS sequence"/>
</dbReference>
<reference evidence="6" key="2">
    <citation type="journal article" date="2007" name="Science">
        <title>Draft genome sequence of the sexually transmitted pathogen Trichomonas vaginalis.</title>
        <authorList>
            <person name="Carlton J.M."/>
            <person name="Hirt R.P."/>
            <person name="Silva J.C."/>
            <person name="Delcher A.L."/>
            <person name="Schatz M."/>
            <person name="Zhao Q."/>
            <person name="Wortman J.R."/>
            <person name="Bidwell S.L."/>
            <person name="Alsmark U.C.M."/>
            <person name="Besteiro S."/>
            <person name="Sicheritz-Ponten T."/>
            <person name="Noel C.J."/>
            <person name="Dacks J.B."/>
            <person name="Foster P.G."/>
            <person name="Simillion C."/>
            <person name="Van de Peer Y."/>
            <person name="Miranda-Saavedra D."/>
            <person name="Barton G.J."/>
            <person name="Westrop G.D."/>
            <person name="Mueller S."/>
            <person name="Dessi D."/>
            <person name="Fiori P.L."/>
            <person name="Ren Q."/>
            <person name="Paulsen I."/>
            <person name="Zhang H."/>
            <person name="Bastida-Corcuera F.D."/>
            <person name="Simoes-Barbosa A."/>
            <person name="Brown M.T."/>
            <person name="Hayes R.D."/>
            <person name="Mukherjee M."/>
            <person name="Okumura C.Y."/>
            <person name="Schneider R."/>
            <person name="Smith A.J."/>
            <person name="Vanacova S."/>
            <person name="Villalvazo M."/>
            <person name="Haas B.J."/>
            <person name="Pertea M."/>
            <person name="Feldblyum T.V."/>
            <person name="Utterback T.R."/>
            <person name="Shu C.L."/>
            <person name="Osoegawa K."/>
            <person name="de Jong P.J."/>
            <person name="Hrdy I."/>
            <person name="Horvathova L."/>
            <person name="Zubacova Z."/>
            <person name="Dolezal P."/>
            <person name="Malik S.B."/>
            <person name="Logsdon J.M. Jr."/>
            <person name="Henze K."/>
            <person name="Gupta A."/>
            <person name="Wang C.C."/>
            <person name="Dunne R.L."/>
            <person name="Upcroft J.A."/>
            <person name="Upcroft P."/>
            <person name="White O."/>
            <person name="Salzberg S.L."/>
            <person name="Tang P."/>
            <person name="Chiu C.-H."/>
            <person name="Lee Y.-S."/>
            <person name="Embley T.M."/>
            <person name="Coombs G.H."/>
            <person name="Mottram J.C."/>
            <person name="Tachezy J."/>
            <person name="Fraser-Liggett C.M."/>
            <person name="Johnson P.J."/>
        </authorList>
    </citation>
    <scope>NUCLEOTIDE SEQUENCE [LARGE SCALE GENOMIC DNA]</scope>
    <source>
        <strain evidence="6">G3</strain>
    </source>
</reference>
<dbReference type="SMART" id="SM00320">
    <property type="entry name" value="WD40"/>
    <property type="match status" value="4"/>
</dbReference>
<feature type="compositionally biased region" description="Low complexity" evidence="4">
    <location>
        <begin position="801"/>
        <end position="815"/>
    </location>
</feature>
<evidence type="ECO:0000256" key="2">
    <source>
        <dbReference type="ARBA" id="ARBA00022737"/>
    </source>
</evidence>
<reference evidence="6" key="1">
    <citation type="submission" date="2006-10" db="EMBL/GenBank/DDBJ databases">
        <authorList>
            <person name="Amadeo P."/>
            <person name="Zhao Q."/>
            <person name="Wortman J."/>
            <person name="Fraser-Liggett C."/>
            <person name="Carlton J."/>
        </authorList>
    </citation>
    <scope>NUCLEOTIDE SEQUENCE</scope>
    <source>
        <strain evidence="6">G3</strain>
    </source>
</reference>
<dbReference type="Gene3D" id="2.130.10.10">
    <property type="entry name" value="YVTN repeat-like/Quinoprotein amine dehydrogenase"/>
    <property type="match status" value="2"/>
</dbReference>
<evidence type="ECO:0000313" key="7">
    <source>
        <dbReference type="Proteomes" id="UP000001542"/>
    </source>
</evidence>
<dbReference type="KEGG" id="tva:4756425"/>
<dbReference type="AlphaFoldDB" id="A2F8Z8"/>
<dbReference type="InterPro" id="IPR011992">
    <property type="entry name" value="EF-hand-dom_pair"/>
</dbReference>
<dbReference type="EMBL" id="DS113668">
    <property type="protein sequence ID" value="EAX98625.1"/>
    <property type="molecule type" value="Genomic_DNA"/>
</dbReference>
<name>A2F8Z8_TRIV3</name>
<dbReference type="GO" id="GO:0006261">
    <property type="term" value="P:DNA-templated DNA replication"/>
    <property type="evidence" value="ECO:0000318"/>
    <property type="project" value="GO_Central"/>
</dbReference>
<dbReference type="SUPFAM" id="SSF50978">
    <property type="entry name" value="WD40 repeat-like"/>
    <property type="match status" value="2"/>
</dbReference>
<dbReference type="GO" id="GO:0005509">
    <property type="term" value="F:calcium ion binding"/>
    <property type="evidence" value="ECO:0007669"/>
    <property type="project" value="InterPro"/>
</dbReference>
<evidence type="ECO:0000256" key="1">
    <source>
        <dbReference type="ARBA" id="ARBA00022574"/>
    </source>
</evidence>
<dbReference type="VEuPathDB" id="TrichDB:TVAGG3_0764210"/>
<proteinExistence type="predicted"/>
<dbReference type="InParanoid" id="A2F8Z8"/>
<dbReference type="PROSITE" id="PS50222">
    <property type="entry name" value="EF_HAND_2"/>
    <property type="match status" value="1"/>
</dbReference>
<feature type="region of interest" description="Disordered" evidence="4">
    <location>
        <begin position="796"/>
        <end position="815"/>
    </location>
</feature>